<gene>
    <name evidence="2" type="primary">MEMO1</name>
    <name evidence="2" type="ORF">TR132355</name>
</gene>
<reference evidence="2" key="1">
    <citation type="submission" date="2016-01" db="EMBL/GenBank/DDBJ databases">
        <title>Reference transcriptome for the parasite Schistocephalus solidus: insights into the molecular evolution of parasitism.</title>
        <authorList>
            <person name="Hebert F.O."/>
            <person name="Grambauer S."/>
            <person name="Barber I."/>
            <person name="Landry C.R."/>
            <person name="Aubin-Horth N."/>
        </authorList>
    </citation>
    <scope>NUCLEOTIDE SEQUENCE</scope>
</reference>
<dbReference type="Pfam" id="PF01875">
    <property type="entry name" value="Memo"/>
    <property type="match status" value="1"/>
</dbReference>
<dbReference type="InterPro" id="IPR002737">
    <property type="entry name" value="MEMO1_fam"/>
</dbReference>
<dbReference type="NCBIfam" id="TIGR04336">
    <property type="entry name" value="AmmeMemoSam_B"/>
    <property type="match status" value="1"/>
</dbReference>
<sequence>FFVRLKLRRAEGVGTLSRTDILSSFFPSVICIILVMKIRRASHSNSWYTGDVRELDSQLSTWLDNASFAHGPAKAIISPHAGYSYSGPCAAHAFKNINPETVDRIFILGPSHHLYLNNSCALTVADYLETPFYNLKVDSEICKILKKSGEFVDLKLSDDENEHSLEMQMPYVAKVMENRAEAFTVVPILVGSLSFERERVYGEILAPYLQDPRTLFVISSDFCHWGNRFRYTYYDEKHGEIWQSIKNLDKMGMDSIETMNPHAFDAYMKNYRNTICGCHPIGVLLHAIDTLHNTQQGLSFSLKFVQYAQSNKCHSERDSSVSYASASVVTN</sequence>
<protein>
    <submittedName>
        <fullName evidence="2">Protein MEMO1</fullName>
    </submittedName>
</protein>
<organism evidence="2">
    <name type="scientific">Schistocephalus solidus</name>
    <name type="common">Tapeworm</name>
    <dbReference type="NCBI Taxonomy" id="70667"/>
    <lineage>
        <taxon>Eukaryota</taxon>
        <taxon>Metazoa</taxon>
        <taxon>Spiralia</taxon>
        <taxon>Lophotrochozoa</taxon>
        <taxon>Platyhelminthes</taxon>
        <taxon>Cestoda</taxon>
        <taxon>Eucestoda</taxon>
        <taxon>Diphyllobothriidea</taxon>
        <taxon>Diphyllobothriidae</taxon>
        <taxon>Schistocephalus</taxon>
    </lineage>
</organism>
<feature type="non-terminal residue" evidence="2">
    <location>
        <position position="1"/>
    </location>
</feature>
<dbReference type="CDD" id="cd07361">
    <property type="entry name" value="MEMO_like"/>
    <property type="match status" value="1"/>
</dbReference>
<dbReference type="HAMAP" id="MF_00055">
    <property type="entry name" value="MEMO1"/>
    <property type="match status" value="1"/>
</dbReference>
<name>A0A0X3PWT7_SCHSO</name>
<dbReference type="Gene3D" id="3.40.830.10">
    <property type="entry name" value="LigB-like"/>
    <property type="match status" value="1"/>
</dbReference>
<dbReference type="PANTHER" id="PTHR11060">
    <property type="entry name" value="PROTEIN MEMO1"/>
    <property type="match status" value="1"/>
</dbReference>
<dbReference type="PANTHER" id="PTHR11060:SF0">
    <property type="entry name" value="PROTEIN MEMO1"/>
    <property type="match status" value="1"/>
</dbReference>
<evidence type="ECO:0000256" key="1">
    <source>
        <dbReference type="ARBA" id="ARBA00006315"/>
    </source>
</evidence>
<evidence type="ECO:0000313" key="2">
    <source>
        <dbReference type="EMBL" id="JAP53042.1"/>
    </source>
</evidence>
<dbReference type="EMBL" id="GEEE01010183">
    <property type="protein sequence ID" value="JAP53042.1"/>
    <property type="molecule type" value="Transcribed_RNA"/>
</dbReference>
<accession>A0A0X3PWT7</accession>
<comment type="similarity">
    <text evidence="1">Belongs to the MEMO1 family.</text>
</comment>
<dbReference type="AlphaFoldDB" id="A0A0X3PWT7"/>
<proteinExistence type="inferred from homology"/>